<evidence type="ECO:0000313" key="2">
    <source>
        <dbReference type="Proteomes" id="UP000218896"/>
    </source>
</evidence>
<gene>
    <name evidence="1" type="ORF">CK501_12725</name>
</gene>
<evidence type="ECO:0000313" key="1">
    <source>
        <dbReference type="EMBL" id="PAU79664.1"/>
    </source>
</evidence>
<dbReference type="SUPFAM" id="SSF56935">
    <property type="entry name" value="Porins"/>
    <property type="match status" value="1"/>
</dbReference>
<name>A0A2A2F4M4_9GAMM</name>
<accession>A0A2A2F4M4</accession>
<reference evidence="1 2" key="1">
    <citation type="submission" date="2017-08" db="EMBL/GenBank/DDBJ databases">
        <title>Halovibrio sewagensis sp. nov., isolated from wastewater of high salinity.</title>
        <authorList>
            <person name="Dong X."/>
            <person name="Zhang G."/>
        </authorList>
    </citation>
    <scope>NUCLEOTIDE SEQUENCE [LARGE SCALE GENOMIC DNA]</scope>
    <source>
        <strain evidence="1 2">YL5-2</strain>
    </source>
</reference>
<dbReference type="AlphaFoldDB" id="A0A2A2F4M4"/>
<dbReference type="InterPro" id="IPR007433">
    <property type="entry name" value="DUF481"/>
</dbReference>
<dbReference type="Pfam" id="PF04338">
    <property type="entry name" value="DUF481"/>
    <property type="match status" value="1"/>
</dbReference>
<organism evidence="1 2">
    <name type="scientific">Halovibrio salipaludis</name>
    <dbReference type="NCBI Taxonomy" id="2032626"/>
    <lineage>
        <taxon>Bacteria</taxon>
        <taxon>Pseudomonadati</taxon>
        <taxon>Pseudomonadota</taxon>
        <taxon>Gammaproteobacteria</taxon>
        <taxon>Oceanospirillales</taxon>
        <taxon>Halomonadaceae</taxon>
        <taxon>Halovibrio</taxon>
    </lineage>
</organism>
<dbReference type="Proteomes" id="UP000218896">
    <property type="component" value="Unassembled WGS sequence"/>
</dbReference>
<dbReference type="EMBL" id="NSKD01000006">
    <property type="protein sequence ID" value="PAU79664.1"/>
    <property type="molecule type" value="Genomic_DNA"/>
</dbReference>
<keyword evidence="2" id="KW-1185">Reference proteome</keyword>
<proteinExistence type="predicted"/>
<evidence type="ECO:0008006" key="3">
    <source>
        <dbReference type="Google" id="ProtNLM"/>
    </source>
</evidence>
<comment type="caution">
    <text evidence="1">The sequence shown here is derived from an EMBL/GenBank/DDBJ whole genome shotgun (WGS) entry which is preliminary data.</text>
</comment>
<protein>
    <recommendedName>
        <fullName evidence="3">Salt-induced outer membrane protein</fullName>
    </recommendedName>
</protein>
<sequence length="263" mass="29060">MVTCAVSTAYYETIEEENVLQIQRSLLVAGIAVALTAPAAAQESDEWSGSVELGLVETSGNTEETTISGEADVTRNWNDWRQNVLLQSRYAEQGGERTAERYSAATQLDYKFNPNDFVFVRGSYSNDDFSGYQFQASTSAGYGRRLWSEGESYFDVSSGLGYRYGRFDTPDPEEGEEEEDPIGRLAGDFRYQLSETAHFRQEAETEVSLDDGDALSRSVTALQANVNSSLAIKLSYTVEHNSNPPTGTERTDTITAVTLLYGF</sequence>